<dbReference type="EMBL" id="KL363310">
    <property type="protein sequence ID" value="KFD47908.1"/>
    <property type="molecule type" value="Genomic_DNA"/>
</dbReference>
<evidence type="ECO:0000313" key="10">
    <source>
        <dbReference type="Proteomes" id="UP000030764"/>
    </source>
</evidence>
<evidence type="ECO:0000256" key="7">
    <source>
        <dbReference type="SAM" id="MobiDB-lite"/>
    </source>
</evidence>
<evidence type="ECO:0000256" key="3">
    <source>
        <dbReference type="ARBA" id="ARBA00022824"/>
    </source>
</evidence>
<feature type="coiled-coil region" evidence="6">
    <location>
        <begin position="336"/>
        <end position="380"/>
    </location>
</feature>
<dbReference type="GO" id="GO:0051082">
    <property type="term" value="F:unfolded protein binding"/>
    <property type="evidence" value="ECO:0007669"/>
    <property type="project" value="InterPro"/>
</dbReference>
<feature type="non-terminal residue" evidence="8">
    <location>
        <position position="410"/>
    </location>
</feature>
<dbReference type="GO" id="GO:0005509">
    <property type="term" value="F:calcium ion binding"/>
    <property type="evidence" value="ECO:0007669"/>
    <property type="project" value="InterPro"/>
</dbReference>
<dbReference type="GO" id="GO:0006457">
    <property type="term" value="P:protein folding"/>
    <property type="evidence" value="ECO:0007669"/>
    <property type="project" value="InterPro"/>
</dbReference>
<evidence type="ECO:0008006" key="11">
    <source>
        <dbReference type="Google" id="ProtNLM"/>
    </source>
</evidence>
<feature type="disulfide bond" evidence="4">
    <location>
        <begin position="102"/>
        <end position="134"/>
    </location>
</feature>
<dbReference type="Proteomes" id="UP000030758">
    <property type="component" value="Unassembled WGS sequence"/>
</dbReference>
<dbReference type="Proteomes" id="UP000030764">
    <property type="component" value="Unassembled WGS sequence"/>
</dbReference>
<dbReference type="InterPro" id="IPR013320">
    <property type="entry name" value="ConA-like_dom_sf"/>
</dbReference>
<keyword evidence="4" id="KW-1015">Disulfide bond</keyword>
<sequence>MLLLTVLITSALASPKVYLDERFDDGDSWKERWVQSNHEHPQGEVQVGHGDFYADPEVDKGLQPMESFRYYQISRKLDMPFNTLGKSLVLQYSVKNQRNINCAGAYIKLLPVATNLSEFSSKTPYHIMFGPDICGIELRIIRAIIRREGKEFALKKPLTCEDDEYTHFYTFIIHPNQTYEIRVDNKVRMAGNIIDDFDLHIPYMVRNYKSRKPSDWDDRIFLRNKGAPLDNEKGYAEEDIKLESMYNNVHRHDETEFIGRPPQGYIRNRNYRGRWQPPYIIRRNGKEKNLQLDHGRIGAVGFDLWVITPEIVFDNILITDDANHAFKFDEDKFMRLREAEKNMKERIDVQKRIERNIRDRKNAEKRRQAELKKHQKLVDEINAEILEHDGKDTPSGVSDYPTKENEKTEL</sequence>
<dbReference type="Gene3D" id="2.60.120.200">
    <property type="match status" value="2"/>
</dbReference>
<accession>A0A085LSG2</accession>
<name>A0A085LSG2_9BILA</name>
<comment type="similarity">
    <text evidence="2 5">Belongs to the calreticulin family.</text>
</comment>
<keyword evidence="3 5" id="KW-0256">Endoplasmic reticulum</keyword>
<gene>
    <name evidence="8" type="ORF">M513_11199</name>
    <name evidence="9" type="ORF">M514_11199</name>
</gene>
<evidence type="ECO:0000256" key="5">
    <source>
        <dbReference type="RuleBase" id="RU362126"/>
    </source>
</evidence>
<keyword evidence="6" id="KW-0175">Coiled coil</keyword>
<keyword evidence="5" id="KW-0143">Chaperone</keyword>
<comment type="subcellular location">
    <subcellularLocation>
        <location evidence="1">Endoplasmic reticulum</location>
    </subcellularLocation>
</comment>
<evidence type="ECO:0000313" key="9">
    <source>
        <dbReference type="EMBL" id="KFD59581.1"/>
    </source>
</evidence>
<evidence type="ECO:0000256" key="6">
    <source>
        <dbReference type="SAM" id="Coils"/>
    </source>
</evidence>
<dbReference type="PROSITE" id="PS00804">
    <property type="entry name" value="CALRETICULIN_2"/>
    <property type="match status" value="1"/>
</dbReference>
<dbReference type="SUPFAM" id="SSF49899">
    <property type="entry name" value="Concanavalin A-like lectins/glucanases"/>
    <property type="match status" value="1"/>
</dbReference>
<dbReference type="EMBL" id="KL367819">
    <property type="protein sequence ID" value="KFD59581.1"/>
    <property type="molecule type" value="Genomic_DNA"/>
</dbReference>
<dbReference type="PANTHER" id="PTHR11073">
    <property type="entry name" value="CALRETICULIN AND CALNEXIN"/>
    <property type="match status" value="1"/>
</dbReference>
<organism evidence="8 10">
    <name type="scientific">Trichuris suis</name>
    <name type="common">pig whipworm</name>
    <dbReference type="NCBI Taxonomy" id="68888"/>
    <lineage>
        <taxon>Eukaryota</taxon>
        <taxon>Metazoa</taxon>
        <taxon>Ecdysozoa</taxon>
        <taxon>Nematoda</taxon>
        <taxon>Enoplea</taxon>
        <taxon>Dorylaimia</taxon>
        <taxon>Trichinellida</taxon>
        <taxon>Trichuridae</taxon>
        <taxon>Trichuris</taxon>
    </lineage>
</organism>
<dbReference type="PANTHER" id="PTHR11073:SF2">
    <property type="entry name" value="CALRETICULIN"/>
    <property type="match status" value="1"/>
</dbReference>
<reference evidence="8 10" key="1">
    <citation type="journal article" date="2014" name="Nat. Genet.">
        <title>Genome and transcriptome of the porcine whipworm Trichuris suis.</title>
        <authorList>
            <person name="Jex A.R."/>
            <person name="Nejsum P."/>
            <person name="Schwarz E.M."/>
            <person name="Hu L."/>
            <person name="Young N.D."/>
            <person name="Hall R.S."/>
            <person name="Korhonen P.K."/>
            <person name="Liao S."/>
            <person name="Thamsborg S."/>
            <person name="Xia J."/>
            <person name="Xu P."/>
            <person name="Wang S."/>
            <person name="Scheerlinck J.P."/>
            <person name="Hofmann A."/>
            <person name="Sternberg P.W."/>
            <person name="Wang J."/>
            <person name="Gasser R.B."/>
        </authorList>
    </citation>
    <scope>NUCLEOTIDE SEQUENCE [LARGE SCALE GENOMIC DNA]</scope>
    <source>
        <strain evidence="9">DCEP-RM93F</strain>
        <strain evidence="8">DCEP-RM93M</strain>
    </source>
</reference>
<dbReference type="InterPro" id="IPR018124">
    <property type="entry name" value="Calret/calnex_CS"/>
</dbReference>
<dbReference type="GO" id="GO:0036503">
    <property type="term" value="P:ERAD pathway"/>
    <property type="evidence" value="ECO:0007669"/>
    <property type="project" value="TreeGrafter"/>
</dbReference>
<dbReference type="Pfam" id="PF00262">
    <property type="entry name" value="Calreticulin"/>
    <property type="match status" value="2"/>
</dbReference>
<evidence type="ECO:0000256" key="4">
    <source>
        <dbReference type="PIRSR" id="PIRSR601580-3"/>
    </source>
</evidence>
<feature type="compositionally biased region" description="Basic and acidic residues" evidence="7">
    <location>
        <begin position="382"/>
        <end position="392"/>
    </location>
</feature>
<evidence type="ECO:0000256" key="1">
    <source>
        <dbReference type="ARBA" id="ARBA00004240"/>
    </source>
</evidence>
<proteinExistence type="inferred from homology"/>
<evidence type="ECO:0000313" key="8">
    <source>
        <dbReference type="EMBL" id="KFD47908.1"/>
    </source>
</evidence>
<protein>
    <recommendedName>
        <fullName evidence="11">Calreticulin family protein</fullName>
    </recommendedName>
</protein>
<feature type="compositionally biased region" description="Basic and acidic residues" evidence="7">
    <location>
        <begin position="401"/>
        <end position="410"/>
    </location>
</feature>
<dbReference type="GO" id="GO:0005789">
    <property type="term" value="C:endoplasmic reticulum membrane"/>
    <property type="evidence" value="ECO:0007669"/>
    <property type="project" value="TreeGrafter"/>
</dbReference>
<dbReference type="InterPro" id="IPR001580">
    <property type="entry name" value="Calret/calnex"/>
</dbReference>
<dbReference type="AlphaFoldDB" id="A0A085LSG2"/>
<evidence type="ECO:0000256" key="2">
    <source>
        <dbReference type="ARBA" id="ARBA00010983"/>
    </source>
</evidence>
<keyword evidence="10" id="KW-1185">Reference proteome</keyword>
<feature type="region of interest" description="Disordered" evidence="7">
    <location>
        <begin position="382"/>
        <end position="410"/>
    </location>
</feature>
<dbReference type="PRINTS" id="PR00626">
    <property type="entry name" value="CALRETICULIN"/>
</dbReference>